<keyword evidence="4 5" id="KW-0472">Membrane</keyword>
<evidence type="ECO:0000256" key="5">
    <source>
        <dbReference type="SAM" id="Phobius"/>
    </source>
</evidence>
<dbReference type="InterPro" id="IPR036259">
    <property type="entry name" value="MFS_trans_sf"/>
</dbReference>
<feature type="domain" description="Major facilitator superfamily (MFS) profile" evidence="6">
    <location>
        <begin position="1"/>
        <end position="338"/>
    </location>
</feature>
<evidence type="ECO:0000313" key="7">
    <source>
        <dbReference type="EMBL" id="CAK1595466.1"/>
    </source>
</evidence>
<feature type="transmembrane region" description="Helical" evidence="5">
    <location>
        <begin position="77"/>
        <end position="96"/>
    </location>
</feature>
<evidence type="ECO:0000313" key="8">
    <source>
        <dbReference type="Proteomes" id="UP001314205"/>
    </source>
</evidence>
<reference evidence="7 8" key="1">
    <citation type="submission" date="2023-11" db="EMBL/GenBank/DDBJ databases">
        <authorList>
            <person name="Hedman E."/>
            <person name="Englund M."/>
            <person name="Stromberg M."/>
            <person name="Nyberg Akerstrom W."/>
            <person name="Nylinder S."/>
            <person name="Jareborg N."/>
            <person name="Kallberg Y."/>
            <person name="Kronander E."/>
        </authorList>
    </citation>
    <scope>NUCLEOTIDE SEQUENCE [LARGE SCALE GENOMIC DNA]</scope>
</reference>
<dbReference type="PANTHER" id="PTHR48021:SF1">
    <property type="entry name" value="GH07001P-RELATED"/>
    <property type="match status" value="1"/>
</dbReference>
<feature type="transmembrane region" description="Helical" evidence="5">
    <location>
        <begin position="185"/>
        <end position="207"/>
    </location>
</feature>
<sequence length="338" mass="38283">MVLGCLFAGSIIDRLWRKPGHVILAFSFTVSWLIQAFATNNPVMLLGRFFNGICSGAIRPINLVYLGEISDPKYRGLMLFTPPLTLNAGIILNYALGAFVFWRTNSLLCYSPSIISIVLLLILKESPLWLISKRKINEGLEIFKWFRGETEAAEKELKSILEKQKVKTSNVSMKDYLKKDFIRPLLISFFLSIASQCNGANVITFYAQDILGNLIPNDFNPFTLMITTDCVRLFAALVIIFFGNRFPRKILFMVCIFGASLLLCGLLGLLYLYYTELKWLLIALLIAYVILASFSVTFACYNDFKCNRVCFLLPETSGRSLQDIEDGYDKKNIIVSKL</sequence>
<dbReference type="InterPro" id="IPR020846">
    <property type="entry name" value="MFS_dom"/>
</dbReference>
<keyword evidence="8" id="KW-1185">Reference proteome</keyword>
<dbReference type="InterPro" id="IPR005828">
    <property type="entry name" value="MFS_sugar_transport-like"/>
</dbReference>
<dbReference type="InterPro" id="IPR005829">
    <property type="entry name" value="Sugar_transporter_CS"/>
</dbReference>
<feature type="transmembrane region" description="Helical" evidence="5">
    <location>
        <begin position="21"/>
        <end position="39"/>
    </location>
</feature>
<feature type="transmembrane region" description="Helical" evidence="5">
    <location>
        <begin position="279"/>
        <end position="301"/>
    </location>
</feature>
<keyword evidence="2 5" id="KW-0812">Transmembrane</keyword>
<feature type="transmembrane region" description="Helical" evidence="5">
    <location>
        <begin position="219"/>
        <end position="243"/>
    </location>
</feature>
<dbReference type="Proteomes" id="UP001314205">
    <property type="component" value="Unassembled WGS sequence"/>
</dbReference>
<comment type="caution">
    <text evidence="7">The sequence shown here is derived from an EMBL/GenBank/DDBJ whole genome shotgun (WGS) entry which is preliminary data.</text>
</comment>
<dbReference type="PROSITE" id="PS00217">
    <property type="entry name" value="SUGAR_TRANSPORT_2"/>
    <property type="match status" value="1"/>
</dbReference>
<dbReference type="PROSITE" id="PS50850">
    <property type="entry name" value="MFS"/>
    <property type="match status" value="1"/>
</dbReference>
<dbReference type="GO" id="GO:0022857">
    <property type="term" value="F:transmembrane transporter activity"/>
    <property type="evidence" value="ECO:0007669"/>
    <property type="project" value="InterPro"/>
</dbReference>
<dbReference type="InterPro" id="IPR050549">
    <property type="entry name" value="MFS_Trehalose_Transporter"/>
</dbReference>
<feature type="transmembrane region" description="Helical" evidence="5">
    <location>
        <begin position="250"/>
        <end position="273"/>
    </location>
</feature>
<name>A0AAV1LIZ5_9NEOP</name>
<dbReference type="AlphaFoldDB" id="A0AAV1LIZ5"/>
<evidence type="ECO:0000256" key="1">
    <source>
        <dbReference type="ARBA" id="ARBA00004141"/>
    </source>
</evidence>
<organism evidence="7 8">
    <name type="scientific">Parnassius mnemosyne</name>
    <name type="common">clouded apollo</name>
    <dbReference type="NCBI Taxonomy" id="213953"/>
    <lineage>
        <taxon>Eukaryota</taxon>
        <taxon>Metazoa</taxon>
        <taxon>Ecdysozoa</taxon>
        <taxon>Arthropoda</taxon>
        <taxon>Hexapoda</taxon>
        <taxon>Insecta</taxon>
        <taxon>Pterygota</taxon>
        <taxon>Neoptera</taxon>
        <taxon>Endopterygota</taxon>
        <taxon>Lepidoptera</taxon>
        <taxon>Glossata</taxon>
        <taxon>Ditrysia</taxon>
        <taxon>Papilionoidea</taxon>
        <taxon>Papilionidae</taxon>
        <taxon>Parnassiinae</taxon>
        <taxon>Parnassini</taxon>
        <taxon>Parnassius</taxon>
        <taxon>Driopa</taxon>
    </lineage>
</organism>
<evidence type="ECO:0000256" key="4">
    <source>
        <dbReference type="ARBA" id="ARBA00023136"/>
    </source>
</evidence>
<dbReference type="SUPFAM" id="SSF103473">
    <property type="entry name" value="MFS general substrate transporter"/>
    <property type="match status" value="1"/>
</dbReference>
<comment type="subcellular location">
    <subcellularLocation>
        <location evidence="1">Membrane</location>
        <topology evidence="1">Multi-pass membrane protein</topology>
    </subcellularLocation>
</comment>
<dbReference type="PANTHER" id="PTHR48021">
    <property type="match status" value="1"/>
</dbReference>
<dbReference type="GO" id="GO:0016020">
    <property type="term" value="C:membrane"/>
    <property type="evidence" value="ECO:0007669"/>
    <property type="project" value="UniProtKB-SubCell"/>
</dbReference>
<protein>
    <recommendedName>
        <fullName evidence="6">Major facilitator superfamily (MFS) profile domain-containing protein</fullName>
    </recommendedName>
</protein>
<dbReference type="Pfam" id="PF00083">
    <property type="entry name" value="Sugar_tr"/>
    <property type="match status" value="1"/>
</dbReference>
<gene>
    <name evidence="7" type="ORF">PARMNEM_LOCUS14942</name>
</gene>
<dbReference type="Gene3D" id="1.20.1250.20">
    <property type="entry name" value="MFS general substrate transporter like domains"/>
    <property type="match status" value="1"/>
</dbReference>
<proteinExistence type="predicted"/>
<keyword evidence="3 5" id="KW-1133">Transmembrane helix</keyword>
<evidence type="ECO:0000256" key="3">
    <source>
        <dbReference type="ARBA" id="ARBA00022989"/>
    </source>
</evidence>
<evidence type="ECO:0000259" key="6">
    <source>
        <dbReference type="PROSITE" id="PS50850"/>
    </source>
</evidence>
<accession>A0AAV1LIZ5</accession>
<dbReference type="EMBL" id="CAVLGL010000092">
    <property type="protein sequence ID" value="CAK1595466.1"/>
    <property type="molecule type" value="Genomic_DNA"/>
</dbReference>
<evidence type="ECO:0000256" key="2">
    <source>
        <dbReference type="ARBA" id="ARBA00022692"/>
    </source>
</evidence>